<dbReference type="AlphaFoldDB" id="E3S5D5"/>
<accession>E3S5D5</accession>
<sequence>MAALAVVKIPKAISGPSGPSVPSFLTTLSPELRNNIYEYLFELHLLVLLHDEEAYRHFLIDAGRFGTGDRARSKDHDLLPALKHVWPILKAKCELTFARSGRFPQSAGVLRKSNALNIMRYVKYPQLISPVVIQEEEIEECEAIEGVVSSQDLSISLFDMDLTGGFKVNNRSRDVS</sequence>
<dbReference type="HOGENOM" id="CLU_1525952_0_0_1"/>
<gene>
    <name evidence="1" type="ORF">PTT_17837</name>
</gene>
<evidence type="ECO:0000313" key="2">
    <source>
        <dbReference type="Proteomes" id="UP000001067"/>
    </source>
</evidence>
<name>E3S5D5_PYRTT</name>
<protein>
    <submittedName>
        <fullName evidence="1">Uncharacterized protein</fullName>
    </submittedName>
</protein>
<organism evidence="2">
    <name type="scientific">Pyrenophora teres f. teres (strain 0-1)</name>
    <name type="common">Barley net blotch fungus</name>
    <name type="synonym">Drechslera teres f. teres</name>
    <dbReference type="NCBI Taxonomy" id="861557"/>
    <lineage>
        <taxon>Eukaryota</taxon>
        <taxon>Fungi</taxon>
        <taxon>Dikarya</taxon>
        <taxon>Ascomycota</taxon>
        <taxon>Pezizomycotina</taxon>
        <taxon>Dothideomycetes</taxon>
        <taxon>Pleosporomycetidae</taxon>
        <taxon>Pleosporales</taxon>
        <taxon>Pleosporineae</taxon>
        <taxon>Pleosporaceae</taxon>
        <taxon>Pyrenophora</taxon>
    </lineage>
</organism>
<dbReference type="Proteomes" id="UP000001067">
    <property type="component" value="Unassembled WGS sequence"/>
</dbReference>
<evidence type="ECO:0000313" key="1">
    <source>
        <dbReference type="EMBL" id="EFQ86803.1"/>
    </source>
</evidence>
<proteinExistence type="predicted"/>
<dbReference type="EMBL" id="GL537232">
    <property type="protein sequence ID" value="EFQ86803.1"/>
    <property type="molecule type" value="Genomic_DNA"/>
</dbReference>
<dbReference type="OrthoDB" id="3798351at2759"/>
<keyword evidence="2" id="KW-1185">Reference proteome</keyword>
<reference evidence="1 2" key="1">
    <citation type="journal article" date="2010" name="Genome Biol.">
        <title>A first genome assembly of the barley fungal pathogen Pyrenophora teres f. teres.</title>
        <authorList>
            <person name="Ellwood S.R."/>
            <person name="Liu Z."/>
            <person name="Syme R.A."/>
            <person name="Lai Z."/>
            <person name="Hane J.K."/>
            <person name="Keiper F."/>
            <person name="Moffat C.S."/>
            <person name="Oliver R.P."/>
            <person name="Friesen T.L."/>
        </authorList>
    </citation>
    <scope>NUCLEOTIDE SEQUENCE [LARGE SCALE GENOMIC DNA]</scope>
    <source>
        <strain evidence="1 2">0-1</strain>
    </source>
</reference>
<dbReference type="KEGG" id="pte:PTT_17837"/>